<dbReference type="EMBL" id="WIUZ02000004">
    <property type="protein sequence ID" value="KAF9788635.1"/>
    <property type="molecule type" value="Genomic_DNA"/>
</dbReference>
<dbReference type="PANTHER" id="PTHR19965:SF35">
    <property type="entry name" value="RNA ANNEALING PROTEIN YRA1"/>
    <property type="match status" value="1"/>
</dbReference>
<dbReference type="GO" id="GO:0005634">
    <property type="term" value="C:nucleus"/>
    <property type="evidence" value="ECO:0007669"/>
    <property type="project" value="TreeGrafter"/>
</dbReference>
<proteinExistence type="predicted"/>
<dbReference type="InterPro" id="IPR012677">
    <property type="entry name" value="Nucleotide-bd_a/b_plait_sf"/>
</dbReference>
<feature type="region of interest" description="Disordered" evidence="3">
    <location>
        <begin position="150"/>
        <end position="223"/>
    </location>
</feature>
<dbReference type="InterPro" id="IPR034357">
    <property type="entry name" value="Yra1/Mlo3_RRM"/>
</dbReference>
<protein>
    <recommendedName>
        <fullName evidence="4">RRM domain-containing protein</fullName>
    </recommendedName>
</protein>
<dbReference type="Proteomes" id="UP000736335">
    <property type="component" value="Unassembled WGS sequence"/>
</dbReference>
<dbReference type="CDD" id="cd12267">
    <property type="entry name" value="RRM_YRA1_MLO3"/>
    <property type="match status" value="1"/>
</dbReference>
<evidence type="ECO:0000256" key="3">
    <source>
        <dbReference type="SAM" id="MobiDB-lite"/>
    </source>
</evidence>
<dbReference type="PROSITE" id="PS50102">
    <property type="entry name" value="RRM"/>
    <property type="match status" value="1"/>
</dbReference>
<organism evidence="5 6">
    <name type="scientific">Thelephora terrestris</name>
    <dbReference type="NCBI Taxonomy" id="56493"/>
    <lineage>
        <taxon>Eukaryota</taxon>
        <taxon>Fungi</taxon>
        <taxon>Dikarya</taxon>
        <taxon>Basidiomycota</taxon>
        <taxon>Agaricomycotina</taxon>
        <taxon>Agaricomycetes</taxon>
        <taxon>Thelephorales</taxon>
        <taxon>Thelephoraceae</taxon>
        <taxon>Thelephora</taxon>
    </lineage>
</organism>
<dbReference type="PANTHER" id="PTHR19965">
    <property type="entry name" value="RNA AND EXPORT FACTOR BINDING PROTEIN"/>
    <property type="match status" value="1"/>
</dbReference>
<feature type="domain" description="RRM" evidence="4">
    <location>
        <begin position="63"/>
        <end position="142"/>
    </location>
</feature>
<evidence type="ECO:0000256" key="2">
    <source>
        <dbReference type="PROSITE-ProRule" id="PRU00176"/>
    </source>
</evidence>
<evidence type="ECO:0000313" key="5">
    <source>
        <dbReference type="EMBL" id="KAF9788635.1"/>
    </source>
</evidence>
<dbReference type="AlphaFoldDB" id="A0A9P6HK59"/>
<dbReference type="InterPro" id="IPR025715">
    <property type="entry name" value="FoP_C"/>
</dbReference>
<sequence>MDKTLEDIITSRPKPGRRAGSRRGVARAEVLGKKDPAPSVRARYTTTTPGVGKTTPATAQGGEKIIVSNLPTDVNEAQIKELFHSTIGPLKDVALHYDPSGRSKGVANILFQRKGDGTKAYQQYNNRLIDGKRPMKIEIVVDPVNLPGQSLASRVAPAPTTNGTADAPRRGAPRRGRGRGARRRNERPNKSAADLDAEMEDYTAASSTPAAPTNSAPATATTA</sequence>
<dbReference type="InterPro" id="IPR051229">
    <property type="entry name" value="ALYREF_mRNA_export"/>
</dbReference>
<dbReference type="SMART" id="SM00360">
    <property type="entry name" value="RRM"/>
    <property type="match status" value="1"/>
</dbReference>
<accession>A0A9P6HK59</accession>
<feature type="region of interest" description="Disordered" evidence="3">
    <location>
        <begin position="1"/>
        <end position="55"/>
    </location>
</feature>
<evidence type="ECO:0000256" key="1">
    <source>
        <dbReference type="ARBA" id="ARBA00022884"/>
    </source>
</evidence>
<evidence type="ECO:0000313" key="6">
    <source>
        <dbReference type="Proteomes" id="UP000736335"/>
    </source>
</evidence>
<dbReference type="Pfam" id="PF00076">
    <property type="entry name" value="RRM_1"/>
    <property type="match status" value="1"/>
</dbReference>
<dbReference type="SUPFAM" id="SSF54928">
    <property type="entry name" value="RNA-binding domain, RBD"/>
    <property type="match status" value="1"/>
</dbReference>
<comment type="caution">
    <text evidence="5">The sequence shown here is derived from an EMBL/GenBank/DDBJ whole genome shotgun (WGS) entry which is preliminary data.</text>
</comment>
<feature type="compositionally biased region" description="Basic residues" evidence="3">
    <location>
        <begin position="14"/>
        <end position="25"/>
    </location>
</feature>
<dbReference type="InterPro" id="IPR035979">
    <property type="entry name" value="RBD_domain_sf"/>
</dbReference>
<keyword evidence="6" id="KW-1185">Reference proteome</keyword>
<dbReference type="GO" id="GO:0003729">
    <property type="term" value="F:mRNA binding"/>
    <property type="evidence" value="ECO:0007669"/>
    <property type="project" value="TreeGrafter"/>
</dbReference>
<keyword evidence="1 2" id="KW-0694">RNA-binding</keyword>
<reference evidence="5" key="1">
    <citation type="journal article" date="2020" name="Nat. Commun.">
        <title>Large-scale genome sequencing of mycorrhizal fungi provides insights into the early evolution of symbiotic traits.</title>
        <authorList>
            <person name="Miyauchi S."/>
            <person name="Kiss E."/>
            <person name="Kuo A."/>
            <person name="Drula E."/>
            <person name="Kohler A."/>
            <person name="Sanchez-Garcia M."/>
            <person name="Morin E."/>
            <person name="Andreopoulos B."/>
            <person name="Barry K.W."/>
            <person name="Bonito G."/>
            <person name="Buee M."/>
            <person name="Carver A."/>
            <person name="Chen C."/>
            <person name="Cichocki N."/>
            <person name="Clum A."/>
            <person name="Culley D."/>
            <person name="Crous P.W."/>
            <person name="Fauchery L."/>
            <person name="Girlanda M."/>
            <person name="Hayes R.D."/>
            <person name="Keri Z."/>
            <person name="LaButti K."/>
            <person name="Lipzen A."/>
            <person name="Lombard V."/>
            <person name="Magnuson J."/>
            <person name="Maillard F."/>
            <person name="Murat C."/>
            <person name="Nolan M."/>
            <person name="Ohm R.A."/>
            <person name="Pangilinan J."/>
            <person name="Pereira M.F."/>
            <person name="Perotto S."/>
            <person name="Peter M."/>
            <person name="Pfister S."/>
            <person name="Riley R."/>
            <person name="Sitrit Y."/>
            <person name="Stielow J.B."/>
            <person name="Szollosi G."/>
            <person name="Zifcakova L."/>
            <person name="Stursova M."/>
            <person name="Spatafora J.W."/>
            <person name="Tedersoo L."/>
            <person name="Vaario L.M."/>
            <person name="Yamada A."/>
            <person name="Yan M."/>
            <person name="Wang P."/>
            <person name="Xu J."/>
            <person name="Bruns T."/>
            <person name="Baldrian P."/>
            <person name="Vilgalys R."/>
            <person name="Dunand C."/>
            <person name="Henrissat B."/>
            <person name="Grigoriev I.V."/>
            <person name="Hibbett D."/>
            <person name="Nagy L.G."/>
            <person name="Martin F.M."/>
        </authorList>
    </citation>
    <scope>NUCLEOTIDE SEQUENCE</scope>
    <source>
        <strain evidence="5">UH-Tt-Lm1</strain>
    </source>
</reference>
<dbReference type="InterPro" id="IPR000504">
    <property type="entry name" value="RRM_dom"/>
</dbReference>
<feature type="compositionally biased region" description="Basic residues" evidence="3">
    <location>
        <begin position="171"/>
        <end position="185"/>
    </location>
</feature>
<gene>
    <name evidence="5" type="ORF">BJ322DRAFT_1099100</name>
</gene>
<evidence type="ECO:0000259" key="4">
    <source>
        <dbReference type="PROSITE" id="PS50102"/>
    </source>
</evidence>
<feature type="compositionally biased region" description="Low complexity" evidence="3">
    <location>
        <begin position="45"/>
        <end position="55"/>
    </location>
</feature>
<reference evidence="5" key="2">
    <citation type="submission" date="2020-11" db="EMBL/GenBank/DDBJ databases">
        <authorList>
            <consortium name="DOE Joint Genome Institute"/>
            <person name="Kuo A."/>
            <person name="Miyauchi S."/>
            <person name="Kiss E."/>
            <person name="Drula E."/>
            <person name="Kohler A."/>
            <person name="Sanchez-Garcia M."/>
            <person name="Andreopoulos B."/>
            <person name="Barry K.W."/>
            <person name="Bonito G."/>
            <person name="Buee M."/>
            <person name="Carver A."/>
            <person name="Chen C."/>
            <person name="Cichocki N."/>
            <person name="Clum A."/>
            <person name="Culley D."/>
            <person name="Crous P.W."/>
            <person name="Fauchery L."/>
            <person name="Girlanda M."/>
            <person name="Hayes R."/>
            <person name="Keri Z."/>
            <person name="Labutti K."/>
            <person name="Lipzen A."/>
            <person name="Lombard V."/>
            <person name="Magnuson J."/>
            <person name="Maillard F."/>
            <person name="Morin E."/>
            <person name="Murat C."/>
            <person name="Nolan M."/>
            <person name="Ohm R."/>
            <person name="Pangilinan J."/>
            <person name="Pereira M."/>
            <person name="Perotto S."/>
            <person name="Peter M."/>
            <person name="Riley R."/>
            <person name="Sitrit Y."/>
            <person name="Stielow B."/>
            <person name="Szollosi G."/>
            <person name="Zifcakova L."/>
            <person name="Stursova M."/>
            <person name="Spatafora J.W."/>
            <person name="Tedersoo L."/>
            <person name="Vaario L.-M."/>
            <person name="Yamada A."/>
            <person name="Yan M."/>
            <person name="Wang P."/>
            <person name="Xu J."/>
            <person name="Bruns T."/>
            <person name="Baldrian P."/>
            <person name="Vilgalys R."/>
            <person name="Henrissat B."/>
            <person name="Grigoriev I.V."/>
            <person name="Hibbett D."/>
            <person name="Nagy L.G."/>
            <person name="Martin F.M."/>
        </authorList>
    </citation>
    <scope>NUCLEOTIDE SEQUENCE</scope>
    <source>
        <strain evidence="5">UH-Tt-Lm1</strain>
    </source>
</reference>
<feature type="compositionally biased region" description="Low complexity" evidence="3">
    <location>
        <begin position="203"/>
        <end position="223"/>
    </location>
</feature>
<dbReference type="Gene3D" id="3.30.70.330">
    <property type="match status" value="1"/>
</dbReference>
<dbReference type="SMART" id="SM01218">
    <property type="entry name" value="FoP_duplication"/>
    <property type="match status" value="1"/>
</dbReference>
<name>A0A9P6HK59_9AGAM</name>
<dbReference type="OrthoDB" id="346839at2759"/>
<dbReference type="Pfam" id="PF13865">
    <property type="entry name" value="FoP_duplication"/>
    <property type="match status" value="1"/>
</dbReference>